<dbReference type="GO" id="GO:0051015">
    <property type="term" value="F:actin filament binding"/>
    <property type="evidence" value="ECO:0007669"/>
    <property type="project" value="TreeGrafter"/>
</dbReference>
<dbReference type="STRING" id="1077348.A0A2G8S1X6"/>
<evidence type="ECO:0000259" key="5">
    <source>
        <dbReference type="PROSITE" id="PS50002"/>
    </source>
</evidence>
<proteinExistence type="inferred from homology"/>
<dbReference type="InterPro" id="IPR036028">
    <property type="entry name" value="SH3-like_dom_sf"/>
</dbReference>
<evidence type="ECO:0000313" key="6">
    <source>
        <dbReference type="EMBL" id="PIL27737.1"/>
    </source>
</evidence>
<evidence type="ECO:0000256" key="2">
    <source>
        <dbReference type="ARBA" id="ARBA00022443"/>
    </source>
</evidence>
<dbReference type="FunFam" id="2.30.30.40:FF:000100">
    <property type="entry name" value="SH3 domain-containing YSC84-like protein 1"/>
    <property type="match status" value="1"/>
</dbReference>
<dbReference type="PROSITE" id="PS50002">
    <property type="entry name" value="SH3"/>
    <property type="match status" value="1"/>
</dbReference>
<dbReference type="PANTHER" id="PTHR15629">
    <property type="entry name" value="SH3YL1 PROTEIN"/>
    <property type="match status" value="1"/>
</dbReference>
<feature type="domain" description="SH3" evidence="5">
    <location>
        <begin position="508"/>
        <end position="567"/>
    </location>
</feature>
<dbReference type="GO" id="GO:0030479">
    <property type="term" value="C:actin cortical patch"/>
    <property type="evidence" value="ECO:0007669"/>
    <property type="project" value="TreeGrafter"/>
</dbReference>
<dbReference type="InterPro" id="IPR007461">
    <property type="entry name" value="Ysc84_actin-binding"/>
</dbReference>
<name>A0A2G8S1X6_9APHY</name>
<dbReference type="Proteomes" id="UP000230002">
    <property type="component" value="Unassembled WGS sequence"/>
</dbReference>
<comment type="caution">
    <text evidence="6">The sequence shown here is derived from an EMBL/GenBank/DDBJ whole genome shotgun (WGS) entry which is preliminary data.</text>
</comment>
<dbReference type="Pfam" id="PF04366">
    <property type="entry name" value="Ysc84"/>
    <property type="match status" value="1"/>
</dbReference>
<dbReference type="PRINTS" id="PR00452">
    <property type="entry name" value="SH3DOMAIN"/>
</dbReference>
<dbReference type="SMART" id="SM00326">
    <property type="entry name" value="SH3"/>
    <property type="match status" value="1"/>
</dbReference>
<sequence>MKFNTPLPQPLPKECQKAAHIFKSFVDSGNNGLDGVIPRSVLENAKGFAIFTVFKAGFLFSARAGSGIVIAKLEDGTWSAPSAIGSAGLGVGGQAGAEMTDFLVVLNSRSAVRSFMAAGSLTLGGNLSLAVGPLGRNGEAIGSLNTSGKVAAMYSYSKTRGLFGGVSIEGSVIVERQDTNAQAYRTDVTAKQLLSGAIPPPEWASSLIKTLESCTGLPGGRQWVQEFQDHHPNDPYMFGGVESPGLGNDPFDSRDFPESPSGGARTPTTGTPPIGNSASGKLSKKKKEKSSSISFPPLQWGRQKSSGSYFGDFHDPSRAPAPADAHAPSPKLSPEDRPSPRLDRVLDPSTGLFETRFQSDYISDDQLRQHPPLNRRTSAGRPSLTLGKGKDGGWDSKKTREDEHEWEPDSPFNDLPSGAFSEARANMSDATSHRRAFSAYAPSTSSAGPTRKSSNPFEAWAAREEETFDDDLLGGGRSAGTRDRDFEAYGKPRIAPKKELTRPLLPHEGVARAIALYDFKAVQAGDLSFSKGQVITVTVKSEDTNTWWTGKVDGREGMFPANFVEVV</sequence>
<dbReference type="Pfam" id="PF00018">
    <property type="entry name" value="SH3_1"/>
    <property type="match status" value="1"/>
</dbReference>
<dbReference type="AlphaFoldDB" id="A0A2G8S1X6"/>
<evidence type="ECO:0000313" key="7">
    <source>
        <dbReference type="Proteomes" id="UP000230002"/>
    </source>
</evidence>
<gene>
    <name evidence="6" type="ORF">GSI_10890</name>
</gene>
<feature type="compositionally biased region" description="Basic and acidic residues" evidence="4">
    <location>
        <begin position="333"/>
        <end position="346"/>
    </location>
</feature>
<keyword evidence="7" id="KW-1185">Reference proteome</keyword>
<protein>
    <submittedName>
        <fullName evidence="6">Transporter</fullName>
    </submittedName>
</protein>
<dbReference type="InterPro" id="IPR001452">
    <property type="entry name" value="SH3_domain"/>
</dbReference>
<dbReference type="PANTHER" id="PTHR15629:SF2">
    <property type="entry name" value="SH3 DOMAIN-CONTAINING YSC84-LIKE PROTEIN 1"/>
    <property type="match status" value="1"/>
</dbReference>
<feature type="region of interest" description="Disordered" evidence="4">
    <location>
        <begin position="227"/>
        <end position="416"/>
    </location>
</feature>
<evidence type="ECO:0000256" key="4">
    <source>
        <dbReference type="SAM" id="MobiDB-lite"/>
    </source>
</evidence>
<reference evidence="6 7" key="1">
    <citation type="journal article" date="2015" name="Sci. Rep.">
        <title>Chromosome-level genome map provides insights into diverse defense mechanisms in the medicinal fungus Ganoderma sinense.</title>
        <authorList>
            <person name="Zhu Y."/>
            <person name="Xu J."/>
            <person name="Sun C."/>
            <person name="Zhou S."/>
            <person name="Xu H."/>
            <person name="Nelson D.R."/>
            <person name="Qian J."/>
            <person name="Song J."/>
            <person name="Luo H."/>
            <person name="Xiang L."/>
            <person name="Li Y."/>
            <person name="Xu Z."/>
            <person name="Ji A."/>
            <person name="Wang L."/>
            <person name="Lu S."/>
            <person name="Hayward A."/>
            <person name="Sun W."/>
            <person name="Li X."/>
            <person name="Schwartz D.C."/>
            <person name="Wang Y."/>
            <person name="Chen S."/>
        </authorList>
    </citation>
    <scope>NUCLEOTIDE SEQUENCE [LARGE SCALE GENOMIC DNA]</scope>
    <source>
        <strain evidence="6 7">ZZ0214-1</strain>
    </source>
</reference>
<evidence type="ECO:0000256" key="1">
    <source>
        <dbReference type="ARBA" id="ARBA00007761"/>
    </source>
</evidence>
<dbReference type="GO" id="GO:0051017">
    <property type="term" value="P:actin filament bundle assembly"/>
    <property type="evidence" value="ECO:0007669"/>
    <property type="project" value="TreeGrafter"/>
</dbReference>
<dbReference type="EMBL" id="AYKW01000034">
    <property type="protein sequence ID" value="PIL27737.1"/>
    <property type="molecule type" value="Genomic_DNA"/>
</dbReference>
<dbReference type="Gene3D" id="2.30.30.40">
    <property type="entry name" value="SH3 Domains"/>
    <property type="match status" value="1"/>
</dbReference>
<feature type="compositionally biased region" description="Low complexity" evidence="4">
    <location>
        <begin position="260"/>
        <end position="281"/>
    </location>
</feature>
<dbReference type="InterPro" id="IPR033643">
    <property type="entry name" value="SYLF_SH3YL1-like"/>
</dbReference>
<dbReference type="OrthoDB" id="443981at2759"/>
<dbReference type="GO" id="GO:0035091">
    <property type="term" value="F:phosphatidylinositol binding"/>
    <property type="evidence" value="ECO:0007669"/>
    <property type="project" value="TreeGrafter"/>
</dbReference>
<comment type="similarity">
    <text evidence="1">Belongs to the SH3YL1 family.</text>
</comment>
<feature type="compositionally biased region" description="Low complexity" evidence="4">
    <location>
        <begin position="318"/>
        <end position="330"/>
    </location>
</feature>
<dbReference type="GO" id="GO:0051666">
    <property type="term" value="P:actin cortical patch localization"/>
    <property type="evidence" value="ECO:0007669"/>
    <property type="project" value="TreeGrafter"/>
</dbReference>
<evidence type="ECO:0000256" key="3">
    <source>
        <dbReference type="PROSITE-ProRule" id="PRU00192"/>
    </source>
</evidence>
<keyword evidence="2 3" id="KW-0728">SH3 domain</keyword>
<feature type="compositionally biased region" description="Basic and acidic residues" evidence="4">
    <location>
        <begin position="388"/>
        <end position="403"/>
    </location>
</feature>
<dbReference type="CDD" id="cd11525">
    <property type="entry name" value="SYLF_SH3YL1_like"/>
    <property type="match status" value="1"/>
</dbReference>
<organism evidence="6 7">
    <name type="scientific">Ganoderma sinense ZZ0214-1</name>
    <dbReference type="NCBI Taxonomy" id="1077348"/>
    <lineage>
        <taxon>Eukaryota</taxon>
        <taxon>Fungi</taxon>
        <taxon>Dikarya</taxon>
        <taxon>Basidiomycota</taxon>
        <taxon>Agaricomycotina</taxon>
        <taxon>Agaricomycetes</taxon>
        <taxon>Polyporales</taxon>
        <taxon>Polyporaceae</taxon>
        <taxon>Ganoderma</taxon>
    </lineage>
</organism>
<dbReference type="InterPro" id="IPR051702">
    <property type="entry name" value="SH3_domain_YSC84-like"/>
</dbReference>
<accession>A0A2G8S1X6</accession>
<dbReference type="SUPFAM" id="SSF50044">
    <property type="entry name" value="SH3-domain"/>
    <property type="match status" value="1"/>
</dbReference>